<dbReference type="EMBL" id="CP002546">
    <property type="protein sequence ID" value="ADY60777.1"/>
    <property type="molecule type" value="Genomic_DNA"/>
</dbReference>
<dbReference type="AlphaFoldDB" id="F0SJG5"/>
<keyword evidence="2" id="KW-1185">Reference proteome</keyword>
<sequence length="53" mass="5421">MAVAFAIVVTEEVATVEVANAVALAECAARVVQAAVPVGSPEWEVDELPVEVA</sequence>
<protein>
    <submittedName>
        <fullName evidence="1">Curved DNA-binding protein Cdb4</fullName>
    </submittedName>
</protein>
<proteinExistence type="predicted"/>
<keyword evidence="1" id="KW-0238">DNA-binding</keyword>
<evidence type="ECO:0000313" key="1">
    <source>
        <dbReference type="EMBL" id="ADY60777.1"/>
    </source>
</evidence>
<name>F0SJG5_RUBBR</name>
<evidence type="ECO:0000313" key="2">
    <source>
        <dbReference type="Proteomes" id="UP000006860"/>
    </source>
</evidence>
<dbReference type="STRING" id="756272.Plabr_3180"/>
<dbReference type="GO" id="GO:0003677">
    <property type="term" value="F:DNA binding"/>
    <property type="evidence" value="ECO:0007669"/>
    <property type="project" value="UniProtKB-KW"/>
</dbReference>
<dbReference type="HOGENOM" id="CLU_3065853_0_0_0"/>
<gene>
    <name evidence="1" type="ordered locus">Plabr_3180</name>
</gene>
<organism evidence="1 2">
    <name type="scientific">Rubinisphaera brasiliensis (strain ATCC 49424 / DSM 5305 / JCM 21570 / IAM 15109 / NBRC 103401 / IFAM 1448)</name>
    <name type="common">Planctomyces brasiliensis</name>
    <dbReference type="NCBI Taxonomy" id="756272"/>
    <lineage>
        <taxon>Bacteria</taxon>
        <taxon>Pseudomonadati</taxon>
        <taxon>Planctomycetota</taxon>
        <taxon>Planctomycetia</taxon>
        <taxon>Planctomycetales</taxon>
        <taxon>Planctomycetaceae</taxon>
        <taxon>Rubinisphaera</taxon>
    </lineage>
</organism>
<dbReference type="KEGG" id="pbs:Plabr_3180"/>
<dbReference type="Proteomes" id="UP000006860">
    <property type="component" value="Chromosome"/>
</dbReference>
<accession>F0SJG5</accession>
<reference evidence="2" key="1">
    <citation type="submission" date="2011-02" db="EMBL/GenBank/DDBJ databases">
        <title>The complete genome of Planctomyces brasiliensis DSM 5305.</title>
        <authorList>
            <person name="Lucas S."/>
            <person name="Copeland A."/>
            <person name="Lapidus A."/>
            <person name="Bruce D."/>
            <person name="Goodwin L."/>
            <person name="Pitluck S."/>
            <person name="Kyrpides N."/>
            <person name="Mavromatis K."/>
            <person name="Pagani I."/>
            <person name="Ivanova N."/>
            <person name="Ovchinnikova G."/>
            <person name="Lu M."/>
            <person name="Detter J.C."/>
            <person name="Han C."/>
            <person name="Land M."/>
            <person name="Hauser L."/>
            <person name="Markowitz V."/>
            <person name="Cheng J.-F."/>
            <person name="Hugenholtz P."/>
            <person name="Woyke T."/>
            <person name="Wu D."/>
            <person name="Tindall B."/>
            <person name="Pomrenke H.G."/>
            <person name="Brambilla E."/>
            <person name="Klenk H.-P."/>
            <person name="Eisen J.A."/>
        </authorList>
    </citation>
    <scope>NUCLEOTIDE SEQUENCE [LARGE SCALE GENOMIC DNA]</scope>
    <source>
        <strain evidence="2">ATCC 49424 / DSM 5305 / JCM 21570 / NBRC 103401 / IFAM 1448</strain>
    </source>
</reference>